<dbReference type="SMART" id="SM00220">
    <property type="entry name" value="S_TKc"/>
    <property type="match status" value="1"/>
</dbReference>
<proteinExistence type="inferred from homology"/>
<evidence type="ECO:0000256" key="9">
    <source>
        <dbReference type="ARBA" id="ARBA00048329"/>
    </source>
</evidence>
<sequence>MGTPRRPRPRQLARTNAMRNSSYTADAGADADGEDDFLAYAAAGAGGGYASQTSFRISGGRGGAEEVAELFRKLGLSGPEDFAIPPAVYAAAMSHLPNAARRRASLDDSPRAGPEASSSSSSSSPSETPETCSHAVVLAIESAQSEITQVSARAPAVYAAAMPHLPNAARRRASLDDSPRAGPEASSSSSSSPSETPETCSHAVVLATESAQSEITQVTARTYQAPRVEPKSRLEVVETTSTSKVTAASKPGNAGEEKGDDKPAKAETLRKESRRKLVAVETTREATGGGALAVVVAESTSADVEHWVSPSPHRRFRRTITSWIKGEHIGSGSFGSVYEAISDDGFFFAVKEVSLIDQGINAKQRIVQLEHEVSLLSRLEHDNIVQYYGTYKEDGKFYIFLELVTQGSLAALYQKYCLQDSQVSAYTRQILNGLNYLHQRNVLHRDIKCANLLVDANGLVKLADFGLAKEMSILSQARSSKGTVYWMAPEVAKAKPHGPPADIWSLGCTVLEMLTGKVPYPDMEWTHALLKIGRGIPPKIPNTLSEDARDFIVRCVQSNPKDRPSAAELLDHPFILMLPVERCCTCKDSQWPK</sequence>
<feature type="region of interest" description="Disordered" evidence="11">
    <location>
        <begin position="231"/>
        <end position="273"/>
    </location>
</feature>
<accession>A0AAD8W329</accession>
<comment type="similarity">
    <text evidence="1">Belongs to the protein kinase superfamily. STE Ser/Thr protein kinase family. MAP kinase kinase kinase subfamily.</text>
</comment>
<feature type="compositionally biased region" description="Basic residues" evidence="11">
    <location>
        <begin position="1"/>
        <end position="11"/>
    </location>
</feature>
<evidence type="ECO:0000256" key="10">
    <source>
        <dbReference type="PROSITE-ProRule" id="PRU10141"/>
    </source>
</evidence>
<evidence type="ECO:0000313" key="13">
    <source>
        <dbReference type="EMBL" id="KAK1631909.1"/>
    </source>
</evidence>
<dbReference type="EMBL" id="JAUUTY010000005">
    <property type="protein sequence ID" value="KAK1631909.1"/>
    <property type="molecule type" value="Genomic_DNA"/>
</dbReference>
<evidence type="ECO:0000313" key="14">
    <source>
        <dbReference type="Proteomes" id="UP001231189"/>
    </source>
</evidence>
<dbReference type="GO" id="GO:0005737">
    <property type="term" value="C:cytoplasm"/>
    <property type="evidence" value="ECO:0007669"/>
    <property type="project" value="TreeGrafter"/>
</dbReference>
<dbReference type="InterPro" id="IPR008271">
    <property type="entry name" value="Ser/Thr_kinase_AS"/>
</dbReference>
<comment type="catalytic activity">
    <reaction evidence="9">
        <text>L-seryl-[protein] + ATP = O-phospho-L-seryl-[protein] + ADP + H(+)</text>
        <dbReference type="Rhea" id="RHEA:17989"/>
        <dbReference type="Rhea" id="RHEA-COMP:9863"/>
        <dbReference type="Rhea" id="RHEA-COMP:11604"/>
        <dbReference type="ChEBI" id="CHEBI:15378"/>
        <dbReference type="ChEBI" id="CHEBI:29999"/>
        <dbReference type="ChEBI" id="CHEBI:30616"/>
        <dbReference type="ChEBI" id="CHEBI:83421"/>
        <dbReference type="ChEBI" id="CHEBI:456216"/>
        <dbReference type="EC" id="2.7.11.25"/>
    </reaction>
</comment>
<comment type="catalytic activity">
    <reaction evidence="8">
        <text>L-threonyl-[protein] + ATP = O-phospho-L-threonyl-[protein] + ADP + H(+)</text>
        <dbReference type="Rhea" id="RHEA:46608"/>
        <dbReference type="Rhea" id="RHEA-COMP:11060"/>
        <dbReference type="Rhea" id="RHEA-COMP:11605"/>
        <dbReference type="ChEBI" id="CHEBI:15378"/>
        <dbReference type="ChEBI" id="CHEBI:30013"/>
        <dbReference type="ChEBI" id="CHEBI:30616"/>
        <dbReference type="ChEBI" id="CHEBI:61977"/>
        <dbReference type="ChEBI" id="CHEBI:456216"/>
        <dbReference type="EC" id="2.7.11.25"/>
    </reaction>
</comment>
<dbReference type="PROSITE" id="PS00107">
    <property type="entry name" value="PROTEIN_KINASE_ATP"/>
    <property type="match status" value="1"/>
</dbReference>
<feature type="domain" description="Protein kinase" evidence="12">
    <location>
        <begin position="323"/>
        <end position="575"/>
    </location>
</feature>
<dbReference type="FunFam" id="1.10.510.10:FF:000359">
    <property type="entry name" value="Mitogen-activated protein kinase 1, putative, expressed"/>
    <property type="match status" value="1"/>
</dbReference>
<evidence type="ECO:0000256" key="6">
    <source>
        <dbReference type="ARBA" id="ARBA00022777"/>
    </source>
</evidence>
<keyword evidence="14" id="KW-1185">Reference proteome</keyword>
<organism evidence="13 14">
    <name type="scientific">Lolium multiflorum</name>
    <name type="common">Italian ryegrass</name>
    <name type="synonym">Lolium perenne subsp. multiflorum</name>
    <dbReference type="NCBI Taxonomy" id="4521"/>
    <lineage>
        <taxon>Eukaryota</taxon>
        <taxon>Viridiplantae</taxon>
        <taxon>Streptophyta</taxon>
        <taxon>Embryophyta</taxon>
        <taxon>Tracheophyta</taxon>
        <taxon>Spermatophyta</taxon>
        <taxon>Magnoliopsida</taxon>
        <taxon>Liliopsida</taxon>
        <taxon>Poales</taxon>
        <taxon>Poaceae</taxon>
        <taxon>BOP clade</taxon>
        <taxon>Pooideae</taxon>
        <taxon>Poodae</taxon>
        <taxon>Poeae</taxon>
        <taxon>Poeae Chloroplast Group 2 (Poeae type)</taxon>
        <taxon>Loliodinae</taxon>
        <taxon>Loliinae</taxon>
        <taxon>Lolium</taxon>
    </lineage>
</organism>
<evidence type="ECO:0000259" key="12">
    <source>
        <dbReference type="PROSITE" id="PS50011"/>
    </source>
</evidence>
<keyword evidence="3" id="KW-0723">Serine/threonine-protein kinase</keyword>
<keyword evidence="4" id="KW-0808">Transferase</keyword>
<keyword evidence="6" id="KW-0418">Kinase</keyword>
<feature type="region of interest" description="Disordered" evidence="11">
    <location>
        <begin position="100"/>
        <end position="135"/>
    </location>
</feature>
<keyword evidence="7 10" id="KW-0067">ATP-binding</keyword>
<dbReference type="Pfam" id="PF00069">
    <property type="entry name" value="Pkinase"/>
    <property type="match status" value="1"/>
</dbReference>
<dbReference type="PANTHER" id="PTHR48016">
    <property type="entry name" value="MAP KINASE KINASE KINASE SSK2-RELATED-RELATED"/>
    <property type="match status" value="1"/>
</dbReference>
<feature type="compositionally biased region" description="Low complexity" evidence="11">
    <location>
        <begin position="186"/>
        <end position="199"/>
    </location>
</feature>
<dbReference type="PROSITE" id="PS50011">
    <property type="entry name" value="PROTEIN_KINASE_DOM"/>
    <property type="match status" value="1"/>
</dbReference>
<dbReference type="EC" id="2.7.11.25" evidence="2"/>
<name>A0AAD8W329_LOLMU</name>
<comment type="caution">
    <text evidence="13">The sequence shown here is derived from an EMBL/GenBank/DDBJ whole genome shotgun (WGS) entry which is preliminary data.</text>
</comment>
<dbReference type="PANTHER" id="PTHR48016:SF57">
    <property type="entry name" value="MAP KINASE SUPERFAMILY PROTEIN-RELATED"/>
    <property type="match status" value="1"/>
</dbReference>
<evidence type="ECO:0000256" key="1">
    <source>
        <dbReference type="ARBA" id="ARBA00006529"/>
    </source>
</evidence>
<evidence type="ECO:0000256" key="4">
    <source>
        <dbReference type="ARBA" id="ARBA00022679"/>
    </source>
</evidence>
<dbReference type="Proteomes" id="UP001231189">
    <property type="component" value="Unassembled WGS sequence"/>
</dbReference>
<dbReference type="GO" id="GO:0005524">
    <property type="term" value="F:ATP binding"/>
    <property type="evidence" value="ECO:0007669"/>
    <property type="project" value="UniProtKB-UniRule"/>
</dbReference>
<dbReference type="AlphaFoldDB" id="A0AAD8W329"/>
<gene>
    <name evidence="13" type="ORF">QYE76_006224</name>
</gene>
<dbReference type="SUPFAM" id="SSF56112">
    <property type="entry name" value="Protein kinase-like (PK-like)"/>
    <property type="match status" value="1"/>
</dbReference>
<dbReference type="GO" id="GO:1902065">
    <property type="term" value="P:response to L-glutamate"/>
    <property type="evidence" value="ECO:0007669"/>
    <property type="project" value="UniProtKB-ARBA"/>
</dbReference>
<feature type="compositionally biased region" description="Low complexity" evidence="11">
    <location>
        <begin position="237"/>
        <end position="250"/>
    </location>
</feature>
<evidence type="ECO:0000256" key="8">
    <source>
        <dbReference type="ARBA" id="ARBA00047559"/>
    </source>
</evidence>
<feature type="binding site" evidence="10">
    <location>
        <position position="351"/>
    </location>
    <ligand>
        <name>ATP</name>
        <dbReference type="ChEBI" id="CHEBI:30616"/>
    </ligand>
</feature>
<keyword evidence="5 10" id="KW-0547">Nucleotide-binding</keyword>
<evidence type="ECO:0000256" key="5">
    <source>
        <dbReference type="ARBA" id="ARBA00022741"/>
    </source>
</evidence>
<dbReference type="InterPro" id="IPR050538">
    <property type="entry name" value="MAP_kinase_kinase_kinase"/>
</dbReference>
<dbReference type="InterPro" id="IPR011009">
    <property type="entry name" value="Kinase-like_dom_sf"/>
</dbReference>
<protein>
    <recommendedName>
        <fullName evidence="2">mitogen-activated protein kinase kinase kinase</fullName>
        <ecNumber evidence="2">2.7.11.25</ecNumber>
    </recommendedName>
</protein>
<dbReference type="InterPro" id="IPR017441">
    <property type="entry name" value="Protein_kinase_ATP_BS"/>
</dbReference>
<dbReference type="InterPro" id="IPR000719">
    <property type="entry name" value="Prot_kinase_dom"/>
</dbReference>
<feature type="compositionally biased region" description="Polar residues" evidence="11">
    <location>
        <begin position="13"/>
        <end position="24"/>
    </location>
</feature>
<dbReference type="Gene3D" id="1.10.510.10">
    <property type="entry name" value="Transferase(Phosphotransferase) domain 1"/>
    <property type="match status" value="1"/>
</dbReference>
<reference evidence="13" key="1">
    <citation type="submission" date="2023-07" db="EMBL/GenBank/DDBJ databases">
        <title>A chromosome-level genome assembly of Lolium multiflorum.</title>
        <authorList>
            <person name="Chen Y."/>
            <person name="Copetti D."/>
            <person name="Kolliker R."/>
            <person name="Studer B."/>
        </authorList>
    </citation>
    <scope>NUCLEOTIDE SEQUENCE</scope>
    <source>
        <strain evidence="13">02402/16</strain>
        <tissue evidence="13">Leaf</tissue>
    </source>
</reference>
<feature type="region of interest" description="Disordered" evidence="11">
    <location>
        <begin position="1"/>
        <end position="30"/>
    </location>
</feature>
<feature type="compositionally biased region" description="Basic and acidic residues" evidence="11">
    <location>
        <begin position="255"/>
        <end position="271"/>
    </location>
</feature>
<evidence type="ECO:0000256" key="7">
    <source>
        <dbReference type="ARBA" id="ARBA00022840"/>
    </source>
</evidence>
<feature type="compositionally biased region" description="Low complexity" evidence="11">
    <location>
        <begin position="117"/>
        <end position="131"/>
    </location>
</feature>
<dbReference type="GO" id="GO:0004709">
    <property type="term" value="F:MAP kinase kinase kinase activity"/>
    <property type="evidence" value="ECO:0007669"/>
    <property type="project" value="UniProtKB-EC"/>
</dbReference>
<dbReference type="PROSITE" id="PS00108">
    <property type="entry name" value="PROTEIN_KINASE_ST"/>
    <property type="match status" value="1"/>
</dbReference>
<evidence type="ECO:0000256" key="2">
    <source>
        <dbReference type="ARBA" id="ARBA00012406"/>
    </source>
</evidence>
<evidence type="ECO:0000256" key="11">
    <source>
        <dbReference type="SAM" id="MobiDB-lite"/>
    </source>
</evidence>
<feature type="region of interest" description="Disordered" evidence="11">
    <location>
        <begin position="163"/>
        <end position="200"/>
    </location>
</feature>
<evidence type="ECO:0000256" key="3">
    <source>
        <dbReference type="ARBA" id="ARBA00022527"/>
    </source>
</evidence>